<evidence type="ECO:0000313" key="5">
    <source>
        <dbReference type="Proteomes" id="UP000283732"/>
    </source>
</evidence>
<evidence type="ECO:0000313" key="4">
    <source>
        <dbReference type="EMBL" id="RHH73933.1"/>
    </source>
</evidence>
<dbReference type="FunFam" id="2.130.10.10:FF:000306">
    <property type="entry name" value="3-carboxymuconate cyclase"/>
    <property type="match status" value="1"/>
</dbReference>
<dbReference type="EMBL" id="QSEF01000027">
    <property type="protein sequence ID" value="RGZ44485.1"/>
    <property type="molecule type" value="Genomic_DNA"/>
</dbReference>
<dbReference type="Gene3D" id="2.130.10.10">
    <property type="entry name" value="YVTN repeat-like/Quinoprotein amine dehydrogenase"/>
    <property type="match status" value="1"/>
</dbReference>
<dbReference type="GO" id="GO:0006006">
    <property type="term" value="P:glucose metabolic process"/>
    <property type="evidence" value="ECO:0007669"/>
    <property type="project" value="UniProtKB-KW"/>
</dbReference>
<name>A0A3R6IU98_9BACT</name>
<reference evidence="5 6" key="1">
    <citation type="submission" date="2018-08" db="EMBL/GenBank/DDBJ databases">
        <title>A genome reference for cultivated species of the human gut microbiota.</title>
        <authorList>
            <person name="Zou Y."/>
            <person name="Xue W."/>
            <person name="Luo G."/>
        </authorList>
    </citation>
    <scope>NUCLEOTIDE SEQUENCE [LARGE SCALE GENOMIC DNA]</scope>
    <source>
        <strain evidence="4 5">AM16-50</strain>
        <strain evidence="3 6">AM50-15</strain>
    </source>
</reference>
<evidence type="ECO:0000256" key="2">
    <source>
        <dbReference type="ARBA" id="ARBA00022526"/>
    </source>
</evidence>
<dbReference type="GO" id="GO:0017057">
    <property type="term" value="F:6-phosphogluconolactonase activity"/>
    <property type="evidence" value="ECO:0007669"/>
    <property type="project" value="TreeGrafter"/>
</dbReference>
<evidence type="ECO:0000313" key="3">
    <source>
        <dbReference type="EMBL" id="RGZ44485.1"/>
    </source>
</evidence>
<sequence>MSNLKYFLAGVLIMAITSCMQKDSELFLFVGSYADATDPGINLFRFDVEKGTAVPVKSLSGIQDPSYLTVSRDGKFVYSVSETAVPDAKVCAYSFDKHTGTLSLLNEQKTDGSAPCYIWVDSKRRMAVTANYNGGSISVFSISADGALLPAEVYAYEGGRPGSERQAVPHLHCVYASPDENYLYANDLGTDRIYKYEIIASDKGLSLREGTLASFSLPAGEGPRHTVFHPNGKWAYLISELSGRVALMYYDKGNLTPVRFVEADTLHVSGSADIHITPDGRFLYASNRLKGDGIAIFSIDLENGQLTKIGYQLTGIHPRNFVITPNGKFLLCACRDSHIVQVYEIDKQSGLLKDTGKDIRVSKPVCLKFTDM</sequence>
<dbReference type="Proteomes" id="UP000283732">
    <property type="component" value="Unassembled WGS sequence"/>
</dbReference>
<protein>
    <submittedName>
        <fullName evidence="4">Lactonase family protein</fullName>
    </submittedName>
</protein>
<comment type="caution">
    <text evidence="4">The sequence shown here is derived from an EMBL/GenBank/DDBJ whole genome shotgun (WGS) entry which is preliminary data.</text>
</comment>
<evidence type="ECO:0000313" key="6">
    <source>
        <dbReference type="Proteomes" id="UP000285173"/>
    </source>
</evidence>
<organism evidence="4 5">
    <name type="scientific">Parabacteroides merdae</name>
    <dbReference type="NCBI Taxonomy" id="46503"/>
    <lineage>
        <taxon>Bacteria</taxon>
        <taxon>Pseudomonadati</taxon>
        <taxon>Bacteroidota</taxon>
        <taxon>Bacteroidia</taxon>
        <taxon>Bacteroidales</taxon>
        <taxon>Tannerellaceae</taxon>
        <taxon>Parabacteroides</taxon>
    </lineage>
</organism>
<evidence type="ECO:0000256" key="1">
    <source>
        <dbReference type="ARBA" id="ARBA00005564"/>
    </source>
</evidence>
<dbReference type="AlphaFoldDB" id="A0A3R6IU98"/>
<dbReference type="EMBL" id="QRKC01000016">
    <property type="protein sequence ID" value="RHH73933.1"/>
    <property type="molecule type" value="Genomic_DNA"/>
</dbReference>
<dbReference type="InterPro" id="IPR011048">
    <property type="entry name" value="Haem_d1_sf"/>
</dbReference>
<dbReference type="PROSITE" id="PS51257">
    <property type="entry name" value="PROKAR_LIPOPROTEIN"/>
    <property type="match status" value="1"/>
</dbReference>
<comment type="similarity">
    <text evidence="1">Belongs to the cycloisomerase 2 family.</text>
</comment>
<proteinExistence type="inferred from homology"/>
<dbReference type="InterPro" id="IPR015943">
    <property type="entry name" value="WD40/YVTN_repeat-like_dom_sf"/>
</dbReference>
<keyword evidence="2" id="KW-0313">Glucose metabolism</keyword>
<dbReference type="InterPro" id="IPR019405">
    <property type="entry name" value="Lactonase_7-beta_prop"/>
</dbReference>
<dbReference type="Pfam" id="PF10282">
    <property type="entry name" value="Lactonase"/>
    <property type="match status" value="1"/>
</dbReference>
<gene>
    <name evidence="4" type="ORF">DW191_19345</name>
    <name evidence="3" type="ORF">DW986_16630</name>
</gene>
<dbReference type="GO" id="GO:0005829">
    <property type="term" value="C:cytosol"/>
    <property type="evidence" value="ECO:0007669"/>
    <property type="project" value="TreeGrafter"/>
</dbReference>
<accession>A0A3R6IU98</accession>
<dbReference type="PANTHER" id="PTHR30344:SF1">
    <property type="entry name" value="6-PHOSPHOGLUCONOLACTONASE"/>
    <property type="match status" value="1"/>
</dbReference>
<dbReference type="SUPFAM" id="SSF51004">
    <property type="entry name" value="C-terminal (heme d1) domain of cytochrome cd1-nitrite reductase"/>
    <property type="match status" value="1"/>
</dbReference>
<dbReference type="PANTHER" id="PTHR30344">
    <property type="entry name" value="6-PHOSPHOGLUCONOLACTONASE-RELATED"/>
    <property type="match status" value="1"/>
</dbReference>
<dbReference type="Proteomes" id="UP000285173">
    <property type="component" value="Unassembled WGS sequence"/>
</dbReference>
<keyword evidence="2" id="KW-0119">Carbohydrate metabolism</keyword>
<dbReference type="InterPro" id="IPR050282">
    <property type="entry name" value="Cycloisomerase_2"/>
</dbReference>
<dbReference type="RefSeq" id="WP_122203558.1">
    <property type="nucleotide sequence ID" value="NZ_JADNHS010000014.1"/>
</dbReference>